<sequence length="1069" mass="121546">MSSMEGLSFDSENEVYVTGDEGRVKEIDSNVENHNLEHMGSDGNNIRAHERDQEARLSIDVPSGHSDTSYQPRSAWSSSSSEEEREGEEIPNGTLNGQEDELDETTIHNHPQSTQENRLNVSTSDAGTCDISLVQAWTDNPLVSIVGVVAIERSLNGDATGLVPFLDFDGVWVDEGQEESQRGPADGDKDAGTASNEVSLHLRLQPETADDQDADDESSAISSLSTWQAQEHLALEHYPHLRGRRLSITDQYNVKEWQRSRGNIETAIKRAIQRQDPAKQRIASLDAYDRPHEGLERMGDPRVKAHLRPGEHANTPRKPSPLRRYEDRDAVANETDVSEPRSPDCVLLPKITYEEKIGWSLDETRQYLKKKWHPDAKNKIMSDDVNITSSRLVELLEAEPNYSAMLDHNSLTVLLRACREASASNDPDIRRAFLLSDTDARMESATPAETSSLSVNPTLSRRFPNVLAEEGSIPHIVSPLDSEANGQGLSPLQISVKKLQNADEMTTHEALAATEEYGRHSDNHPPARREIGIEPNNAAERLAKKRTQAEFEWDYEEYELRRQGYEQSPRLKLPENQKVRAEYARAMAHLYRYERDEAQRKAAFLRDGARDAERLRREGDKLLGDVSDYKKALGQNFAEIVRLEERLRQKCQHCGKSREDLEVNHIEIAAASNTPRCLESTHAELERELSTARERIRALHEENEELEASLEKRKAKIAELKAFTLSWKQRAEAAQAQAEQVQGLADCELLRRVKESGTTDRGTDPDGSPQRAYEERIVFKSRQQLQTQYDELTERFDDCKKQLEQSRRNHHDDLKKSGDEQRELRFAVAQFERQRAALEIQLQQSHHRQGERHLSPPNAPGKATLASSQRPFTPPDSDSSQNSGSPTTSARTPRTPGLAAFLSDLPPATPAMERSESWHKRNARVLESSVYKEVKKKLQAHRDEQRKTELREKKLREKAYLDLFGIEFQPLSVSEKKTTYYKLAHKFQPATKQTDIGQSRSQERIRQKSGVETTYREYSEARLSASRDHYNARSPTKPYHWTAPDEEDFQANLERRLWGSGGESKYRYA</sequence>
<reference evidence="4" key="1">
    <citation type="journal article" date="2012" name="PLoS Genet.">
        <title>The genomes of the fungal plant pathogens Cladosporium fulvum and Dothistroma septosporum reveal adaptation to different hosts and lifestyles but also signatures of common ancestry.</title>
        <authorList>
            <person name="de Wit P.J.G.M."/>
            <person name="van der Burgt A."/>
            <person name="Oekmen B."/>
            <person name="Stergiopoulos I."/>
            <person name="Abd-Elsalam K.A."/>
            <person name="Aerts A.L."/>
            <person name="Bahkali A.H."/>
            <person name="Beenen H.G."/>
            <person name="Chettri P."/>
            <person name="Cox M.P."/>
            <person name="Datema E."/>
            <person name="de Vries R.P."/>
            <person name="Dhillon B."/>
            <person name="Ganley A.R."/>
            <person name="Griffiths S.A."/>
            <person name="Guo Y."/>
            <person name="Hamelin R.C."/>
            <person name="Henrissat B."/>
            <person name="Kabir M.S."/>
            <person name="Jashni M.K."/>
            <person name="Kema G."/>
            <person name="Klaubauf S."/>
            <person name="Lapidus A."/>
            <person name="Levasseur A."/>
            <person name="Lindquist E."/>
            <person name="Mehrabi R."/>
            <person name="Ohm R.A."/>
            <person name="Owen T.J."/>
            <person name="Salamov A."/>
            <person name="Schwelm A."/>
            <person name="Schijlen E."/>
            <person name="Sun H."/>
            <person name="van den Burg H.A."/>
            <person name="van Ham R.C.H.J."/>
            <person name="Zhang S."/>
            <person name="Goodwin S.B."/>
            <person name="Grigoriev I.V."/>
            <person name="Collemare J."/>
            <person name="Bradshaw R.E."/>
        </authorList>
    </citation>
    <scope>NUCLEOTIDE SEQUENCE [LARGE SCALE GENOMIC DNA]</scope>
    <source>
        <strain evidence="4">NZE10 / CBS 128990</strain>
    </source>
</reference>
<feature type="region of interest" description="Disordered" evidence="2">
    <location>
        <begin position="1"/>
        <end position="99"/>
    </location>
</feature>
<evidence type="ECO:0000256" key="1">
    <source>
        <dbReference type="SAM" id="Coils"/>
    </source>
</evidence>
<dbReference type="HOGENOM" id="CLU_287847_0_0_1"/>
<keyword evidence="1" id="KW-0175">Coiled coil</keyword>
<dbReference type="OrthoDB" id="10498757at2759"/>
<evidence type="ECO:0000313" key="3">
    <source>
        <dbReference type="EMBL" id="EME41062.1"/>
    </source>
</evidence>
<protein>
    <recommendedName>
        <fullName evidence="5">J domain-containing protein</fullName>
    </recommendedName>
</protein>
<name>N1PFA8_DOTSN</name>
<proteinExistence type="predicted"/>
<feature type="region of interest" description="Disordered" evidence="2">
    <location>
        <begin position="842"/>
        <end position="920"/>
    </location>
</feature>
<keyword evidence="4" id="KW-1185">Reference proteome</keyword>
<feature type="compositionally biased region" description="Polar residues" evidence="2">
    <location>
        <begin position="865"/>
        <end position="882"/>
    </location>
</feature>
<dbReference type="Proteomes" id="UP000016933">
    <property type="component" value="Unassembled WGS sequence"/>
</dbReference>
<feature type="coiled-coil region" evidence="1">
    <location>
        <begin position="931"/>
        <end position="958"/>
    </location>
</feature>
<accession>N1PFA8</accession>
<organism evidence="3 4">
    <name type="scientific">Dothistroma septosporum (strain NZE10 / CBS 128990)</name>
    <name type="common">Red band needle blight fungus</name>
    <name type="synonym">Mycosphaerella pini</name>
    <dbReference type="NCBI Taxonomy" id="675120"/>
    <lineage>
        <taxon>Eukaryota</taxon>
        <taxon>Fungi</taxon>
        <taxon>Dikarya</taxon>
        <taxon>Ascomycota</taxon>
        <taxon>Pezizomycotina</taxon>
        <taxon>Dothideomycetes</taxon>
        <taxon>Dothideomycetidae</taxon>
        <taxon>Mycosphaerellales</taxon>
        <taxon>Mycosphaerellaceae</taxon>
        <taxon>Dothistroma</taxon>
    </lineage>
</organism>
<feature type="region of interest" description="Disordered" evidence="2">
    <location>
        <begin position="304"/>
        <end position="325"/>
    </location>
</feature>
<reference evidence="3 4" key="2">
    <citation type="journal article" date="2012" name="PLoS Pathog.">
        <title>Diverse lifestyles and strategies of plant pathogenesis encoded in the genomes of eighteen Dothideomycetes fungi.</title>
        <authorList>
            <person name="Ohm R.A."/>
            <person name="Feau N."/>
            <person name="Henrissat B."/>
            <person name="Schoch C.L."/>
            <person name="Horwitz B.A."/>
            <person name="Barry K.W."/>
            <person name="Condon B.J."/>
            <person name="Copeland A.C."/>
            <person name="Dhillon B."/>
            <person name="Glaser F."/>
            <person name="Hesse C.N."/>
            <person name="Kosti I."/>
            <person name="LaButti K."/>
            <person name="Lindquist E.A."/>
            <person name="Lucas S."/>
            <person name="Salamov A.A."/>
            <person name="Bradshaw R.E."/>
            <person name="Ciuffetti L."/>
            <person name="Hamelin R.C."/>
            <person name="Kema G.H.J."/>
            <person name="Lawrence C."/>
            <person name="Scott J.A."/>
            <person name="Spatafora J.W."/>
            <person name="Turgeon B.G."/>
            <person name="de Wit P.J.G.M."/>
            <person name="Zhong S."/>
            <person name="Goodwin S.B."/>
            <person name="Grigoriev I.V."/>
        </authorList>
    </citation>
    <scope>NUCLEOTIDE SEQUENCE [LARGE SCALE GENOMIC DNA]</scope>
    <source>
        <strain evidence="4">NZE10 / CBS 128990</strain>
    </source>
</reference>
<feature type="region of interest" description="Disordered" evidence="2">
    <location>
        <begin position="992"/>
        <end position="1012"/>
    </location>
</feature>
<dbReference type="AlphaFoldDB" id="N1PFA8"/>
<gene>
    <name evidence="3" type="ORF">DOTSEDRAFT_27646</name>
</gene>
<evidence type="ECO:0000256" key="2">
    <source>
        <dbReference type="SAM" id="MobiDB-lite"/>
    </source>
</evidence>
<feature type="compositionally biased region" description="Basic and acidic residues" evidence="2">
    <location>
        <begin position="47"/>
        <end position="57"/>
    </location>
</feature>
<dbReference type="EMBL" id="KB446543">
    <property type="protein sequence ID" value="EME41062.1"/>
    <property type="molecule type" value="Genomic_DNA"/>
</dbReference>
<evidence type="ECO:0008006" key="5">
    <source>
        <dbReference type="Google" id="ProtNLM"/>
    </source>
</evidence>
<evidence type="ECO:0000313" key="4">
    <source>
        <dbReference type="Proteomes" id="UP000016933"/>
    </source>
</evidence>
<feature type="compositionally biased region" description="Low complexity" evidence="2">
    <location>
        <begin position="883"/>
        <end position="897"/>
    </location>
</feature>
<feature type="coiled-coil region" evidence="1">
    <location>
        <begin position="682"/>
        <end position="723"/>
    </location>
</feature>
<dbReference type="OMA" id="MGDPRVK"/>